<sequence length="227" mass="25126">LPLKSLVFNVLTTPDKDSGLSCLQSACIEGNIETVSAILNYSPDKLDSAIAFSVKIGRNATNFAGKSIYTVLRQQDSKEHKQINGFVEKVTSISNLYPFYIWLQKRDKLSIFVGYLIVSFFFEEVHSLEMQDAVEFFTALHHAAMGGKIKNILRLIELGANVAKENYDQTSAIHLAAERGHTAGCPSPSRAHGADMKKVNYLWCHSSHVSFAKGPPRNNSFAAKVMD</sequence>
<evidence type="ECO:0000313" key="3">
    <source>
        <dbReference type="Proteomes" id="UP001163046"/>
    </source>
</evidence>
<dbReference type="PROSITE" id="PS50088">
    <property type="entry name" value="ANK_REPEAT"/>
    <property type="match status" value="1"/>
</dbReference>
<comment type="caution">
    <text evidence="2">The sequence shown here is derived from an EMBL/GenBank/DDBJ whole genome shotgun (WGS) entry which is preliminary data.</text>
</comment>
<name>A0A9W9YH31_9CNID</name>
<evidence type="ECO:0000313" key="2">
    <source>
        <dbReference type="EMBL" id="KAJ7344106.1"/>
    </source>
</evidence>
<protein>
    <recommendedName>
        <fullName evidence="4">ANK_REP_REGION domain-containing protein</fullName>
    </recommendedName>
</protein>
<dbReference type="InterPro" id="IPR036770">
    <property type="entry name" value="Ankyrin_rpt-contain_sf"/>
</dbReference>
<dbReference type="AlphaFoldDB" id="A0A9W9YH31"/>
<proteinExistence type="predicted"/>
<dbReference type="SUPFAM" id="SSF48403">
    <property type="entry name" value="Ankyrin repeat"/>
    <property type="match status" value="1"/>
</dbReference>
<evidence type="ECO:0000256" key="1">
    <source>
        <dbReference type="PROSITE-ProRule" id="PRU00023"/>
    </source>
</evidence>
<dbReference type="Gene3D" id="1.25.40.20">
    <property type="entry name" value="Ankyrin repeat-containing domain"/>
    <property type="match status" value="1"/>
</dbReference>
<accession>A0A9W9YH31</accession>
<dbReference type="EMBL" id="MU827648">
    <property type="protein sequence ID" value="KAJ7344106.1"/>
    <property type="molecule type" value="Genomic_DNA"/>
</dbReference>
<reference evidence="2" key="1">
    <citation type="submission" date="2023-01" db="EMBL/GenBank/DDBJ databases">
        <title>Genome assembly of the deep-sea coral Lophelia pertusa.</title>
        <authorList>
            <person name="Herrera S."/>
            <person name="Cordes E."/>
        </authorList>
    </citation>
    <scope>NUCLEOTIDE SEQUENCE</scope>
    <source>
        <strain evidence="2">USNM1676648</strain>
        <tissue evidence="2">Polyp</tissue>
    </source>
</reference>
<keyword evidence="1" id="KW-0040">ANK repeat</keyword>
<feature type="non-terminal residue" evidence="2">
    <location>
        <position position="227"/>
    </location>
</feature>
<keyword evidence="3" id="KW-1185">Reference proteome</keyword>
<dbReference type="SMART" id="SM00248">
    <property type="entry name" value="ANK"/>
    <property type="match status" value="2"/>
</dbReference>
<gene>
    <name evidence="2" type="ORF">OS493_040344</name>
</gene>
<dbReference type="InterPro" id="IPR002110">
    <property type="entry name" value="Ankyrin_rpt"/>
</dbReference>
<dbReference type="OrthoDB" id="5986332at2759"/>
<dbReference type="Proteomes" id="UP001163046">
    <property type="component" value="Unassembled WGS sequence"/>
</dbReference>
<evidence type="ECO:0008006" key="4">
    <source>
        <dbReference type="Google" id="ProtNLM"/>
    </source>
</evidence>
<organism evidence="2 3">
    <name type="scientific">Desmophyllum pertusum</name>
    <dbReference type="NCBI Taxonomy" id="174260"/>
    <lineage>
        <taxon>Eukaryota</taxon>
        <taxon>Metazoa</taxon>
        <taxon>Cnidaria</taxon>
        <taxon>Anthozoa</taxon>
        <taxon>Hexacorallia</taxon>
        <taxon>Scleractinia</taxon>
        <taxon>Caryophylliina</taxon>
        <taxon>Caryophylliidae</taxon>
        <taxon>Desmophyllum</taxon>
    </lineage>
</organism>
<dbReference type="Pfam" id="PF13637">
    <property type="entry name" value="Ank_4"/>
    <property type="match status" value="1"/>
</dbReference>
<feature type="repeat" description="ANK" evidence="1">
    <location>
        <begin position="135"/>
        <end position="167"/>
    </location>
</feature>